<dbReference type="InterPro" id="IPR036390">
    <property type="entry name" value="WH_DNA-bd_sf"/>
</dbReference>
<keyword evidence="3 6" id="KW-0805">Transcription regulation</keyword>
<dbReference type="SMART" id="SM00881">
    <property type="entry name" value="CoA_binding"/>
    <property type="match status" value="1"/>
</dbReference>
<keyword evidence="9" id="KW-1185">Reference proteome</keyword>
<dbReference type="EMBL" id="CP101988">
    <property type="protein sequence ID" value="UUI77033.1"/>
    <property type="molecule type" value="Genomic_DNA"/>
</dbReference>
<dbReference type="SUPFAM" id="SSF46785">
    <property type="entry name" value="Winged helix' DNA-binding domain"/>
    <property type="match status" value="1"/>
</dbReference>
<organism evidence="8 9">
    <name type="scientific">Cellulomonas chengniuliangii</name>
    <dbReference type="NCBI Taxonomy" id="2968084"/>
    <lineage>
        <taxon>Bacteria</taxon>
        <taxon>Bacillati</taxon>
        <taxon>Actinomycetota</taxon>
        <taxon>Actinomycetes</taxon>
        <taxon>Micrococcales</taxon>
        <taxon>Cellulomonadaceae</taxon>
        <taxon>Cellulomonas</taxon>
    </lineage>
</organism>
<accession>A0ABY5L8V3</accession>
<evidence type="ECO:0000256" key="4">
    <source>
        <dbReference type="ARBA" id="ARBA00023125"/>
    </source>
</evidence>
<evidence type="ECO:0000256" key="2">
    <source>
        <dbReference type="ARBA" id="ARBA00022491"/>
    </source>
</evidence>
<feature type="DNA-binding region" description="H-T-H motif" evidence="6">
    <location>
        <begin position="25"/>
        <end position="64"/>
    </location>
</feature>
<keyword evidence="6" id="KW-0520">NAD</keyword>
<dbReference type="Proteomes" id="UP001316189">
    <property type="component" value="Chromosome"/>
</dbReference>
<dbReference type="NCBIfam" id="NF003992">
    <property type="entry name" value="PRK05472.2-1"/>
    <property type="match status" value="1"/>
</dbReference>
<dbReference type="Pfam" id="PF02629">
    <property type="entry name" value="CoA_binding"/>
    <property type="match status" value="1"/>
</dbReference>
<evidence type="ECO:0000313" key="9">
    <source>
        <dbReference type="Proteomes" id="UP001316189"/>
    </source>
</evidence>
<dbReference type="InterPro" id="IPR036291">
    <property type="entry name" value="NAD(P)-bd_dom_sf"/>
</dbReference>
<dbReference type="InterPro" id="IPR009718">
    <property type="entry name" value="Rex_DNA-bd_C_dom"/>
</dbReference>
<dbReference type="SUPFAM" id="SSF51735">
    <property type="entry name" value="NAD(P)-binding Rossmann-fold domains"/>
    <property type="match status" value="1"/>
</dbReference>
<dbReference type="HAMAP" id="MF_01131">
    <property type="entry name" value="Rex"/>
    <property type="match status" value="1"/>
</dbReference>
<evidence type="ECO:0000259" key="7">
    <source>
        <dbReference type="SMART" id="SM00881"/>
    </source>
</evidence>
<dbReference type="Gene3D" id="3.40.50.720">
    <property type="entry name" value="NAD(P)-binding Rossmann-like Domain"/>
    <property type="match status" value="1"/>
</dbReference>
<dbReference type="NCBIfam" id="NF003994">
    <property type="entry name" value="PRK05472.2-3"/>
    <property type="match status" value="1"/>
</dbReference>
<comment type="similarity">
    <text evidence="6">Belongs to the transcriptional regulatory Rex family.</text>
</comment>
<comment type="function">
    <text evidence="6">Modulates transcription in response to changes in cellular NADH/NAD(+) redox state.</text>
</comment>
<comment type="subcellular location">
    <subcellularLocation>
        <location evidence="6">Cytoplasm</location>
    </subcellularLocation>
</comment>
<dbReference type="NCBIfam" id="NF003996">
    <property type="entry name" value="PRK05472.2-5"/>
    <property type="match status" value="1"/>
</dbReference>
<evidence type="ECO:0000313" key="8">
    <source>
        <dbReference type="EMBL" id="UUI77033.1"/>
    </source>
</evidence>
<gene>
    <name evidence="6" type="primary">rex</name>
    <name evidence="8" type="ORF">NP064_14170</name>
</gene>
<keyword evidence="5 6" id="KW-0804">Transcription</keyword>
<protein>
    <recommendedName>
        <fullName evidence="6">Redox-sensing transcriptional repressor Rex</fullName>
    </recommendedName>
</protein>
<feature type="domain" description="CoA-binding" evidence="7">
    <location>
        <begin position="88"/>
        <end position="189"/>
    </location>
</feature>
<keyword evidence="4 6" id="KW-0238">DNA-binding</keyword>
<evidence type="ECO:0000256" key="6">
    <source>
        <dbReference type="HAMAP-Rule" id="MF_01131"/>
    </source>
</evidence>
<name>A0ABY5L8V3_9CELL</name>
<dbReference type="Pfam" id="PF06971">
    <property type="entry name" value="Put_DNA-bind_N"/>
    <property type="match status" value="1"/>
</dbReference>
<comment type="subunit">
    <text evidence="6">Homodimer.</text>
</comment>
<proteinExistence type="inferred from homology"/>
<keyword evidence="2 6" id="KW-0678">Repressor</keyword>
<dbReference type="InterPro" id="IPR036388">
    <property type="entry name" value="WH-like_DNA-bd_sf"/>
</dbReference>
<dbReference type="PANTHER" id="PTHR35786">
    <property type="entry name" value="REDOX-SENSING TRANSCRIPTIONAL REPRESSOR REX"/>
    <property type="match status" value="1"/>
</dbReference>
<sequence>MDGTGAGRARTKGSVPTATISRLPGYLRALATLMARGVVTAPSGVLAEVAGVRPEQLRKDLSLLGAHGRRGVGYDVAGLRAELEATLGLTRERRVVIVGVGNLGRALARYPGFPDRGFVVVGLVDADPAVVGTRAAGLLVEPLERLDALVRDQEATVAVIATPAEVAQDVCDRLVRAGVRGILSFAPRPLQVPVGVDLRAVDLGSELQILAFHDHHRSGGGR</sequence>
<reference evidence="8 9" key="1">
    <citation type="submission" date="2022-07" db="EMBL/GenBank/DDBJ databases">
        <title>Novel species in genus cellulomonas.</title>
        <authorList>
            <person name="Ye L."/>
        </authorList>
    </citation>
    <scope>NUCLEOTIDE SEQUENCE [LARGE SCALE GENOMIC DNA]</scope>
    <source>
        <strain evidence="9">zg-Y338</strain>
    </source>
</reference>
<keyword evidence="1 6" id="KW-0963">Cytoplasm</keyword>
<evidence type="ECO:0000256" key="1">
    <source>
        <dbReference type="ARBA" id="ARBA00022490"/>
    </source>
</evidence>
<feature type="binding site" evidence="6">
    <location>
        <begin position="99"/>
        <end position="104"/>
    </location>
    <ligand>
        <name>NAD(+)</name>
        <dbReference type="ChEBI" id="CHEBI:57540"/>
    </ligand>
</feature>
<dbReference type="InterPro" id="IPR022876">
    <property type="entry name" value="Tscrpt_rep_Rex"/>
</dbReference>
<evidence type="ECO:0000256" key="5">
    <source>
        <dbReference type="ARBA" id="ARBA00023163"/>
    </source>
</evidence>
<dbReference type="NCBIfam" id="NF003995">
    <property type="entry name" value="PRK05472.2-4"/>
    <property type="match status" value="1"/>
</dbReference>
<evidence type="ECO:0000256" key="3">
    <source>
        <dbReference type="ARBA" id="ARBA00023015"/>
    </source>
</evidence>
<dbReference type="PANTHER" id="PTHR35786:SF1">
    <property type="entry name" value="REDOX-SENSING TRANSCRIPTIONAL REPRESSOR REX 1"/>
    <property type="match status" value="1"/>
</dbReference>
<dbReference type="InterPro" id="IPR003781">
    <property type="entry name" value="CoA-bd"/>
</dbReference>
<dbReference type="Gene3D" id="1.10.10.10">
    <property type="entry name" value="Winged helix-like DNA-binding domain superfamily/Winged helix DNA-binding domain"/>
    <property type="match status" value="1"/>
</dbReference>